<proteinExistence type="predicted"/>
<accession>A0A151RG73</accession>
<sequence>MGKAQLVNAVILRMLLYSFHLYSWPKMIMKQVEPIVRNFIWSGDSHVSDC</sequence>
<dbReference type="EMBL" id="KQ483764">
    <property type="protein sequence ID" value="KYP41571.1"/>
    <property type="molecule type" value="Genomic_DNA"/>
</dbReference>
<gene>
    <name evidence="1" type="ORF">KK1_037054</name>
</gene>
<organism evidence="1 2">
    <name type="scientific">Cajanus cajan</name>
    <name type="common">Pigeon pea</name>
    <name type="synonym">Cajanus indicus</name>
    <dbReference type="NCBI Taxonomy" id="3821"/>
    <lineage>
        <taxon>Eukaryota</taxon>
        <taxon>Viridiplantae</taxon>
        <taxon>Streptophyta</taxon>
        <taxon>Embryophyta</taxon>
        <taxon>Tracheophyta</taxon>
        <taxon>Spermatophyta</taxon>
        <taxon>Magnoliopsida</taxon>
        <taxon>eudicotyledons</taxon>
        <taxon>Gunneridae</taxon>
        <taxon>Pentapetalae</taxon>
        <taxon>rosids</taxon>
        <taxon>fabids</taxon>
        <taxon>Fabales</taxon>
        <taxon>Fabaceae</taxon>
        <taxon>Papilionoideae</taxon>
        <taxon>50 kb inversion clade</taxon>
        <taxon>NPAAA clade</taxon>
        <taxon>indigoferoid/millettioid clade</taxon>
        <taxon>Phaseoleae</taxon>
        <taxon>Cajanus</taxon>
    </lineage>
</organism>
<dbReference type="AlphaFoldDB" id="A0A151RG73"/>
<evidence type="ECO:0000313" key="2">
    <source>
        <dbReference type="Proteomes" id="UP000075243"/>
    </source>
</evidence>
<dbReference type="Proteomes" id="UP000075243">
    <property type="component" value="Unassembled WGS sequence"/>
</dbReference>
<evidence type="ECO:0000313" key="1">
    <source>
        <dbReference type="EMBL" id="KYP41571.1"/>
    </source>
</evidence>
<protein>
    <submittedName>
        <fullName evidence="1">Uncharacterized protein</fullName>
    </submittedName>
</protein>
<keyword evidence="2" id="KW-1185">Reference proteome</keyword>
<name>A0A151RG73_CAJCA</name>
<reference evidence="1" key="1">
    <citation type="journal article" date="2012" name="Nat. Biotechnol.">
        <title>Draft genome sequence of pigeonpea (Cajanus cajan), an orphan legume crop of resource-poor farmers.</title>
        <authorList>
            <person name="Varshney R.K."/>
            <person name="Chen W."/>
            <person name="Li Y."/>
            <person name="Bharti A.K."/>
            <person name="Saxena R.K."/>
            <person name="Schlueter J.A."/>
            <person name="Donoghue M.T."/>
            <person name="Azam S."/>
            <person name="Fan G."/>
            <person name="Whaley A.M."/>
            <person name="Farmer A.D."/>
            <person name="Sheridan J."/>
            <person name="Iwata A."/>
            <person name="Tuteja R."/>
            <person name="Penmetsa R.V."/>
            <person name="Wu W."/>
            <person name="Upadhyaya H.D."/>
            <person name="Yang S.P."/>
            <person name="Shah T."/>
            <person name="Saxena K.B."/>
            <person name="Michael T."/>
            <person name="McCombie W.R."/>
            <person name="Yang B."/>
            <person name="Zhang G."/>
            <person name="Yang H."/>
            <person name="Wang J."/>
            <person name="Spillane C."/>
            <person name="Cook D.R."/>
            <person name="May G.D."/>
            <person name="Xu X."/>
            <person name="Jackson S.A."/>
        </authorList>
    </citation>
    <scope>NUCLEOTIDE SEQUENCE [LARGE SCALE GENOMIC DNA]</scope>
</reference>
<dbReference type="Gramene" id="C.cajan_36113.t">
    <property type="protein sequence ID" value="C.cajan_36113.t.cds1"/>
    <property type="gene ID" value="C.cajan_36113"/>
</dbReference>